<feature type="domain" description="HTH tetR-type" evidence="5">
    <location>
        <begin position="35"/>
        <end position="95"/>
    </location>
</feature>
<feature type="DNA-binding region" description="H-T-H motif" evidence="4">
    <location>
        <begin position="58"/>
        <end position="77"/>
    </location>
</feature>
<evidence type="ECO:0000313" key="6">
    <source>
        <dbReference type="EMBL" id="AEM85949.1"/>
    </source>
</evidence>
<dbReference type="PROSITE" id="PS50977">
    <property type="entry name" value="HTH_TETR_2"/>
    <property type="match status" value="1"/>
</dbReference>
<dbReference type="GO" id="GO:0003677">
    <property type="term" value="F:DNA binding"/>
    <property type="evidence" value="ECO:0007669"/>
    <property type="project" value="UniProtKB-UniRule"/>
</dbReference>
<evidence type="ECO:0000259" key="5">
    <source>
        <dbReference type="PROSITE" id="PS50977"/>
    </source>
</evidence>
<dbReference type="InterPro" id="IPR001647">
    <property type="entry name" value="HTH_TetR"/>
</dbReference>
<dbReference type="InterPro" id="IPR009057">
    <property type="entry name" value="Homeodomain-like_sf"/>
</dbReference>
<reference evidence="6" key="1">
    <citation type="submission" date="2011-08" db="EMBL/GenBank/DDBJ databases">
        <title>Complete sequence of chromosome of Streptomyces violaceusniger Tu 4113.</title>
        <authorList>
            <consortium name="US DOE Joint Genome Institute"/>
            <person name="Lucas S."/>
            <person name="Han J."/>
            <person name="Lapidus A."/>
            <person name="Cheng J.-F."/>
            <person name="Goodwin L."/>
            <person name="Pitluck S."/>
            <person name="Peters L."/>
            <person name="Ivanova N."/>
            <person name="Daligault H."/>
            <person name="Detter J.C."/>
            <person name="Han C."/>
            <person name="Tapia R."/>
            <person name="Land M."/>
            <person name="Hauser L."/>
            <person name="Kyrpides N."/>
            <person name="Ivanova N."/>
            <person name="Pagani I."/>
            <person name="Hagen A."/>
            <person name="Katz L."/>
            <person name="Fiedler H.-P."/>
            <person name="Keasling J."/>
            <person name="Fortman J."/>
            <person name="Woyke T."/>
        </authorList>
    </citation>
    <scope>NUCLEOTIDE SEQUENCE [LARGE SCALE GENOMIC DNA]</scope>
    <source>
        <strain evidence="6">Tu 4113</strain>
    </source>
</reference>
<accession>G2P0F1</accession>
<dbReference type="Gene3D" id="1.10.357.10">
    <property type="entry name" value="Tetracycline Repressor, domain 2"/>
    <property type="match status" value="1"/>
</dbReference>
<dbReference type="HOGENOM" id="CLU_069356_23_1_11"/>
<dbReference type="PANTHER" id="PTHR47506">
    <property type="entry name" value="TRANSCRIPTIONAL REGULATORY PROTEIN"/>
    <property type="match status" value="1"/>
</dbReference>
<gene>
    <name evidence="6" type="ORF">Strvi_6546</name>
</gene>
<dbReference type="eggNOG" id="COG1309">
    <property type="taxonomic scope" value="Bacteria"/>
</dbReference>
<dbReference type="PANTHER" id="PTHR47506:SF3">
    <property type="entry name" value="HTH-TYPE TRANSCRIPTIONAL REGULATOR LMRA"/>
    <property type="match status" value="1"/>
</dbReference>
<sequence length="220" mass="23988">MRQGEGTSRAGRIRVERPFQYSGAVNASHSSAAASPARTRLLETASNVFYADGIRHVGVDRIIAEAQVTRATFYRHFPSKEDLVLAHVEQRDQQIRSAVTEAFRTTTDPEALLIMLMAGIGEEICGPGFRGCPFINAAAEYPDPEHPVRQAVQAHRSWFRQTVQNLVAAAGCPDSEHTTAVLVLLRDGAMAGGNLDDPASVRDHLMRTARAVLAEGRSVR</sequence>
<dbReference type="Proteomes" id="UP000008703">
    <property type="component" value="Chromosome"/>
</dbReference>
<evidence type="ECO:0000256" key="1">
    <source>
        <dbReference type="ARBA" id="ARBA00023015"/>
    </source>
</evidence>
<keyword evidence="7" id="KW-1185">Reference proteome</keyword>
<proteinExistence type="predicted"/>
<evidence type="ECO:0000256" key="2">
    <source>
        <dbReference type="ARBA" id="ARBA00023125"/>
    </source>
</evidence>
<dbReference type="SUPFAM" id="SSF46689">
    <property type="entry name" value="Homeodomain-like"/>
    <property type="match status" value="1"/>
</dbReference>
<dbReference type="KEGG" id="svl:Strvi_6546"/>
<dbReference type="EMBL" id="CP002994">
    <property type="protein sequence ID" value="AEM85949.1"/>
    <property type="molecule type" value="Genomic_DNA"/>
</dbReference>
<dbReference type="AlphaFoldDB" id="G2P0F1"/>
<evidence type="ECO:0000256" key="3">
    <source>
        <dbReference type="ARBA" id="ARBA00023163"/>
    </source>
</evidence>
<dbReference type="SUPFAM" id="SSF48498">
    <property type="entry name" value="Tetracyclin repressor-like, C-terminal domain"/>
    <property type="match status" value="1"/>
</dbReference>
<keyword evidence="3" id="KW-0804">Transcription</keyword>
<dbReference type="InterPro" id="IPR011075">
    <property type="entry name" value="TetR_C"/>
</dbReference>
<name>G2P0F1_STRV4</name>
<dbReference type="Pfam" id="PF00440">
    <property type="entry name" value="TetR_N"/>
    <property type="match status" value="1"/>
</dbReference>
<keyword evidence="2 4" id="KW-0238">DNA-binding</keyword>
<evidence type="ECO:0000313" key="7">
    <source>
        <dbReference type="Proteomes" id="UP000008703"/>
    </source>
</evidence>
<keyword evidence="1" id="KW-0805">Transcription regulation</keyword>
<evidence type="ECO:0000256" key="4">
    <source>
        <dbReference type="PROSITE-ProRule" id="PRU00335"/>
    </source>
</evidence>
<dbReference type="InterPro" id="IPR036271">
    <property type="entry name" value="Tet_transcr_reg_TetR-rel_C_sf"/>
</dbReference>
<organism evidence="6 7">
    <name type="scientific">Streptomyces violaceusniger (strain Tu 4113)</name>
    <dbReference type="NCBI Taxonomy" id="653045"/>
    <lineage>
        <taxon>Bacteria</taxon>
        <taxon>Bacillati</taxon>
        <taxon>Actinomycetota</taxon>
        <taxon>Actinomycetes</taxon>
        <taxon>Kitasatosporales</taxon>
        <taxon>Streptomycetaceae</taxon>
        <taxon>Streptomyces</taxon>
        <taxon>Streptomyces violaceusniger group</taxon>
    </lineage>
</organism>
<dbReference type="PRINTS" id="PR00455">
    <property type="entry name" value="HTHTETR"/>
</dbReference>
<dbReference type="Pfam" id="PF16925">
    <property type="entry name" value="TetR_C_13"/>
    <property type="match status" value="1"/>
</dbReference>
<protein>
    <submittedName>
        <fullName evidence="6">Regulatory protein TetR</fullName>
    </submittedName>
</protein>